<dbReference type="Pfam" id="PF00773">
    <property type="entry name" value="RNB"/>
    <property type="match status" value="1"/>
</dbReference>
<dbReference type="InterPro" id="IPR041679">
    <property type="entry name" value="DNA2/NAM7-like_C"/>
</dbReference>
<feature type="region of interest" description="Disordered" evidence="6">
    <location>
        <begin position="203"/>
        <end position="320"/>
    </location>
</feature>
<evidence type="ECO:0000256" key="4">
    <source>
        <dbReference type="ARBA" id="ARBA00022806"/>
    </source>
</evidence>
<evidence type="ECO:0000259" key="7">
    <source>
        <dbReference type="PROSITE" id="PS00028"/>
    </source>
</evidence>
<feature type="compositionally biased region" description="Polar residues" evidence="6">
    <location>
        <begin position="507"/>
        <end position="524"/>
    </location>
</feature>
<dbReference type="PROSITE" id="PS00028">
    <property type="entry name" value="ZINC_FINGER_C2H2_1"/>
    <property type="match status" value="1"/>
</dbReference>
<feature type="compositionally biased region" description="Acidic residues" evidence="6">
    <location>
        <begin position="251"/>
        <end position="263"/>
    </location>
</feature>
<name>A0ABM0JG19_APLCA</name>
<dbReference type="InterPro" id="IPR050534">
    <property type="entry name" value="Coronavir_polyprotein_1ab"/>
</dbReference>
<evidence type="ECO:0000313" key="9">
    <source>
        <dbReference type="RefSeq" id="XP_005092859.1"/>
    </source>
</evidence>
<dbReference type="InterPro" id="IPR013087">
    <property type="entry name" value="Znf_C2H2_type"/>
</dbReference>
<organism evidence="8 9">
    <name type="scientific">Aplysia californica</name>
    <name type="common">California sea hare</name>
    <dbReference type="NCBI Taxonomy" id="6500"/>
    <lineage>
        <taxon>Eukaryota</taxon>
        <taxon>Metazoa</taxon>
        <taxon>Spiralia</taxon>
        <taxon>Lophotrochozoa</taxon>
        <taxon>Mollusca</taxon>
        <taxon>Gastropoda</taxon>
        <taxon>Heterobranchia</taxon>
        <taxon>Euthyneura</taxon>
        <taxon>Tectipleura</taxon>
        <taxon>Aplysiida</taxon>
        <taxon>Aplysioidea</taxon>
        <taxon>Aplysiidae</taxon>
        <taxon>Aplysia</taxon>
    </lineage>
</organism>
<feature type="compositionally biased region" description="Pro residues" evidence="6">
    <location>
        <begin position="548"/>
        <end position="562"/>
    </location>
</feature>
<reference evidence="9" key="1">
    <citation type="submission" date="2025-08" db="UniProtKB">
        <authorList>
            <consortium name="RefSeq"/>
        </authorList>
    </citation>
    <scope>IDENTIFICATION</scope>
</reference>
<dbReference type="InterPro" id="IPR001900">
    <property type="entry name" value="RNase_II/R"/>
</dbReference>
<dbReference type="SUPFAM" id="SSF52540">
    <property type="entry name" value="P-loop containing nucleoside triphosphate hydrolases"/>
    <property type="match status" value="2"/>
</dbReference>
<feature type="region of interest" description="Disordered" evidence="6">
    <location>
        <begin position="2059"/>
        <end position="2103"/>
    </location>
</feature>
<dbReference type="InterPro" id="IPR012340">
    <property type="entry name" value="NA-bd_OB-fold"/>
</dbReference>
<sequence>MDDKIRQARHERIKPYLPSLRKNEEPKITNKQTVLRLLQDLKDEGNALFREDAFEDSWQTYWHALIVARQLERTFYHIVDKHFMGVLFCNASLCSLKTGRNEEALKDADMALMCDSKNIKAVYRRALALTELNRNEEALEQALAGQREDPKNFQALIDELSSLLRTAKKEKTSVNAGKGDSSASSGTLSADSEWLAGTNAFVTAKRKETSHKKMPKKKRGNGSSAQTASAASASSRGQANAEQAKKRDPPEDSDQDSDPDSDGANDKEFAARMSHIQQNKRVTPPPTSKKEPAVRPFSPMNGNGKKEAKPMRKNAFGGSTSMGLDEFSLVGTSRPKQSVSPGLKPSTNIVWPLSDKYDFCLACQTCFVKESEGKGGYRYREWLSHPCRHDVLLVRSKDNSNQNWLKVRPRIVHEGMPNVIKYKMCLQFQQNLPCRIGEANCTFAHNHVEVLLWGKDRNAEFSISGFLREAKKEGIFTSQILEQRGGSKGKTTGQTTYIPGLHVPESQKGSSKPPATSAVRSLKTTVPLPAATQHNPRTFHNSQFHMAHPPPQPARPQVPPAASPSASFSFAQSFQRSPLIDLSQPPPASTRQNNTHINIPNPLPGFQFKLCCQTCLHLMRGGEWKYEYSAVKHDCGQFWLAFHAPDQYNNNLWLRVRERLSHRNFQGNYILCHSAFHGDINLCTRKEGCSFAHNKLEQKIWKLEQQGKFDIGAFIMANRQAQPAAPGSSAMANHVEFLLDKFGGYFRFICRHCFFSPRPRINSKAAAGNFCTGSERHPWEQCKIIAHMLDMTCTPIDERKILHDTAFYLRCQNLHFCQRWVVNQCRFAHSEVERLVWMVERDTKISRDLLVKLSIEIFQRKHGMSKGSAADKQAGNAAGPTPTQSHSGAGSTSTSTPGYYAAAAPEPSPVPSVNLSQLCRTCWGTGQRCCEDADKDRCVKGHSNFKVNSVFVALPSGKEIRSLPSGRLNPNMKLVLCDFRANCKRPVCTHPHNQEESDVWTWMLKNNVRQLQEVCKRIKDHQKSKTRKITVGESVVSMGSGPKFPSSRPNEAKTLNQIVAPGDLFINEHYCHYCGTSFNSLRQWDDHCMTEKHINNVNSDKEHQWNYRQPPWGQGNSLALCAQHLYDKSCRYSYVPDMYNLCKYAHSQMELDEWRERHEWRQMKRTVAKERHMFSYTEALLEEYYKKDSSVSVISDYVRGVDVQCQEEQVLYKSEKNATFTWLFEVQVEDEKELERVALLYNKDRLHFVLKCPDGSHHQVAGGDLFLEVRGGAAVYKIEVHFTAGMFGSFSQWVVFDFGQRPVLVRKLAVEIGDQLQHEKVKELRENLSADRWTSQNREIVRAPKREEDKLTLELLLKYKEPAHSEAVVTLNSMTDLNQHNYIHKMHKLLELEEITRHGMIASYNLITNVVCTQTFDEPGIFLIAQNGDLFMKVKLSEYLTEDTLAGKLVLSSVSSVLFAPSNSHSQLVYEAVVMKDSDYNYDGRGKDYIYVVVSGAMAKQLGLSHSQQVEIELQFQMDRKFFCRMHYAIDCLTSTDVVFPDVMKFKPNTDQVTSMKVKSDVLNEDQMTAVRHIVLAPEGHNPPFIMYGPFGTGKTETLAQATMAVLKHKPDSHILICTQSNSAADLYITKHFATFFKKNGNLRMLRLMAEERRKETVPEVVIDFCCLSREGRFVIPARDLITQCQLVLVTVENSMQLTRLQLYDFFSHIFIDEAGQTLECETLMPLTLASTKTCVVMTGDHNQIGPIVYSQEARKQKFDVSILVRLYNYYEQITNCGISQVTERSKQSPLNILLSINYRTKPEILRFISSVFYGGPENLKAYGKIPSVVHITPLMFFAVQGREMQSETSTSYVNSAEAQEVVEQLQRLIDQWPEEWGRDSPEVAASQVAVIATYQDQVSYIRQSLRRVREKPYLKKVYVGSIHGIQGQEYRAIFLSTVRSTNLLQEDHLVRALETGEDIGDLGFLSNPKLINTALTRAQSFVAVVGDPVALCLIGECIQEWRTFIKHCSNMGSMRPQNVNYEFVRNQVIQIQISPAGKIIELIGKRSQENFKQIIRRKKRQVPAEQSENAVGETVSSGEKENMPSERAETNHKVAPPTAQPVSDPHLFSVKSSVLAKSRVVGVARQFSRDDLALSSSVASEDVILHLAKEAAKTDVGLRLESVHIELKDGFAVLQYDTSDQPKVPFRLTPESEDFMAFLIENKDQGMTQQFENYGPAALKEALCAENPQFLRCSLLFSNGGWYATVLPPLPDLSIPAGFSVGADIEIPGPLYCGHAFVGDIVLVALIGQSERGKPLGQVKGIFQRSLDPKGRLFVCTANAEDCRVLSPVNPDIPPIYCLTSAPRLKLVRRGNMSVYKFVSPGSVEFSHYEHVQEGEQTRQMFVVRYLTWEPTAKLPFGIVVGVLETDDTLDKGMQVLEAEYNVHRTLGPAVLEEADRLFPTDYSVPEHMFQGRVDLTSLFSFSVGAESSEEVEMAVSVTEVEDVYQIGLHVSDVVAFVDKGSLLDQQCAHRGATFLPLGKEPQHMFPPQVCTDICSLKPDFDRLAVSVTIQVDRDGNVLGMPDVFRSVINSKQHFSHTKVQEILLNPFEAETSYLNSCILVLYQLTYVWRSQRLGNGHFCHNLRAAEQLAQHSHLMMDEMKIKFNSIVADVLLSVFEDSTPLLVHSGPMSCKLDSWRIENAYHALSSVSMARAFREGEVCRCTKMCTCVFGYMRQNRLLNSLQKSTDSVAFLKDAWNFVSQAVSEDISDFELAQDLICSDNNKPTVAVAAQKLEAIQQPELFLSSHQVAPSDRKHYRLGVDAYTQFTCPLHRFISVVVQRMLVAYIEGSGTPYTSDEIESICWQATGVERQVAKFDREVYQLHLSSALEVHPIPVSCQVQSLDGCSAQLSFSGLDAVRDRHSDLQIRDLAPGKVTVAASEETTGLMWEKRVYSSVDLLNSRASSGTVELTTNRLMYNIPTLLWQKLLGATRERNEEAIATLVQEISNQIQVSEDVSSGSHMEVASGFSKDGQMRHYVPFTLTLHEGQPLTVQLSAEVREGLVRPSIQLLNITPSLDLCLEHQRDAVKCFVGTATQDAPQACASEDTLQVVFPLLRGLAEECAREAVASGERITVRSVQITWKAETSPHYGSSVVYGEFILSKEFCRVSSFQPDLGAKAASELLGNDNVFSDDLSYSLDFMCVRYADIEVPDEPVLEESVAAVVNTGHPITWVGHCRVLKVTKFANGFVVKVALVQSSMRMPAALLSDNGIAVPSTIEWIRKTGEHRLMDICVRSLHLASTFAKEVFTGKKPTNSIDPIPQDGSVLKSRLAEEQEEMISTAFQQPLTVVSGGPGTGKSLCAARLAYLLVQRNRTGDEVRQKRQNGGRTQLMICGASERSLDVITGLLKALNLLRISIVRVYSEEVEERDFPTSTTISPGEFSRSQSTCAVQKDVALHHLIRRPENPENQAILEQEMILSMSAGSPEPQFMKDFQACLDRAQLHELRKAQVILCTCATSARPILRQATCVKQIIMDDAGLIQESLAMVPLVSHPLVNQLLVLGDTQMPSLVSQFPGRHSGSRSLLARFADRAVKLTEQFRTVTGLCSFPSRQFYNGVLTTSSSILSPPPAPSIPWPGKVGFPSVFCHIEGAEEFTDSSSRDQDNVWNQKEADFVNGLVTALTRCHGVKDTSIQVLTMTRAQAEKVKQSVAPRIEVNTVLDAMGRESEYVILSCVRSLDSRKLHRPETRRWVKHHLGRVADPSVVNLALTRAKTALFIIGNRHLLGTSEMWSVLLNTYREKHSLEEEANAFLITMNNR</sequence>
<dbReference type="Gene3D" id="3.40.50.300">
    <property type="entry name" value="P-loop containing nucleotide triphosphate hydrolases"/>
    <property type="match status" value="4"/>
</dbReference>
<keyword evidence="5" id="KW-0067">ATP-binding</keyword>
<keyword evidence="8" id="KW-1185">Reference proteome</keyword>
<feature type="compositionally biased region" description="Polar residues" evidence="6">
    <location>
        <begin position="532"/>
        <end position="544"/>
    </location>
</feature>
<dbReference type="SUPFAM" id="SSF57667">
    <property type="entry name" value="beta-beta-alpha zinc fingers"/>
    <property type="match status" value="1"/>
</dbReference>
<dbReference type="InterPro" id="IPR041677">
    <property type="entry name" value="DNA2/NAM7_AAA_11"/>
</dbReference>
<proteinExistence type="inferred from homology"/>
<accession>A0ABM0JG19</accession>
<dbReference type="RefSeq" id="XP_005092859.1">
    <property type="nucleotide sequence ID" value="XM_005092802.3"/>
</dbReference>
<comment type="similarity">
    <text evidence="1">Belongs to the DNA2/NAM7 helicase family.</text>
</comment>
<protein>
    <submittedName>
        <fullName evidence="9">Helicase with zinc finger domain 2 isoform X1</fullName>
    </submittedName>
</protein>
<keyword evidence="2" id="KW-0547">Nucleotide-binding</keyword>
<dbReference type="PANTHER" id="PTHR43788">
    <property type="entry name" value="DNA2/NAM7 HELICASE FAMILY MEMBER"/>
    <property type="match status" value="1"/>
</dbReference>
<dbReference type="PANTHER" id="PTHR43788:SF16">
    <property type="entry name" value="HELICASE WITH ZINC FINGER 2"/>
    <property type="match status" value="1"/>
</dbReference>
<feature type="region of interest" description="Disordered" evidence="6">
    <location>
        <begin position="484"/>
        <end position="567"/>
    </location>
</feature>
<keyword evidence="3" id="KW-0378">Hydrolase</keyword>
<dbReference type="InterPro" id="IPR036236">
    <property type="entry name" value="Znf_C2H2_sf"/>
</dbReference>
<feature type="region of interest" description="Disordered" evidence="6">
    <location>
        <begin position="170"/>
        <end position="189"/>
    </location>
</feature>
<feature type="compositionally biased region" description="Low complexity" evidence="6">
    <location>
        <begin position="179"/>
        <end position="189"/>
    </location>
</feature>
<evidence type="ECO:0000313" key="8">
    <source>
        <dbReference type="Proteomes" id="UP000694888"/>
    </source>
</evidence>
<dbReference type="CDD" id="cd18808">
    <property type="entry name" value="SF1_C_Upf1"/>
    <property type="match status" value="2"/>
</dbReference>
<dbReference type="GO" id="GO:0004386">
    <property type="term" value="F:helicase activity"/>
    <property type="evidence" value="ECO:0007669"/>
    <property type="project" value="UniProtKB-KW"/>
</dbReference>
<dbReference type="GeneID" id="101853767"/>
<evidence type="ECO:0000256" key="2">
    <source>
        <dbReference type="ARBA" id="ARBA00022741"/>
    </source>
</evidence>
<dbReference type="Gene3D" id="1.25.40.10">
    <property type="entry name" value="Tetratricopeptide repeat domain"/>
    <property type="match status" value="1"/>
</dbReference>
<evidence type="ECO:0000256" key="5">
    <source>
        <dbReference type="ARBA" id="ARBA00022840"/>
    </source>
</evidence>
<dbReference type="Pfam" id="PF13087">
    <property type="entry name" value="AAA_12"/>
    <property type="match status" value="2"/>
</dbReference>
<dbReference type="Proteomes" id="UP000694888">
    <property type="component" value="Unplaced"/>
</dbReference>
<feature type="compositionally biased region" description="Basic residues" evidence="6">
    <location>
        <begin position="208"/>
        <end position="220"/>
    </location>
</feature>
<gene>
    <name evidence="9" type="primary">LOC101853767</name>
</gene>
<dbReference type="InterPro" id="IPR027417">
    <property type="entry name" value="P-loop_NTPase"/>
</dbReference>
<feature type="compositionally biased region" description="Low complexity" evidence="6">
    <location>
        <begin position="887"/>
        <end position="905"/>
    </location>
</feature>
<dbReference type="Pfam" id="PF13086">
    <property type="entry name" value="AAA_11"/>
    <property type="match status" value="3"/>
</dbReference>
<feature type="region of interest" description="Disordered" evidence="6">
    <location>
        <begin position="866"/>
        <end position="907"/>
    </location>
</feature>
<evidence type="ECO:0000256" key="3">
    <source>
        <dbReference type="ARBA" id="ARBA00022801"/>
    </source>
</evidence>
<evidence type="ECO:0000256" key="6">
    <source>
        <dbReference type="SAM" id="MobiDB-lite"/>
    </source>
</evidence>
<keyword evidence="4 9" id="KW-0347">Helicase</keyword>
<feature type="domain" description="C2H2-type" evidence="7">
    <location>
        <begin position="1071"/>
        <end position="1093"/>
    </location>
</feature>
<dbReference type="SUPFAM" id="SSF48452">
    <property type="entry name" value="TPR-like"/>
    <property type="match status" value="1"/>
</dbReference>
<dbReference type="InterPro" id="IPR011990">
    <property type="entry name" value="TPR-like_helical_dom_sf"/>
</dbReference>
<feature type="compositionally biased region" description="Low complexity" evidence="6">
    <location>
        <begin position="221"/>
        <end position="241"/>
    </location>
</feature>
<dbReference type="SUPFAM" id="SSF50249">
    <property type="entry name" value="Nucleic acid-binding proteins"/>
    <property type="match status" value="2"/>
</dbReference>
<feature type="compositionally biased region" description="Polar residues" evidence="6">
    <location>
        <begin position="2065"/>
        <end position="2078"/>
    </location>
</feature>
<evidence type="ECO:0000256" key="1">
    <source>
        <dbReference type="ARBA" id="ARBA00007913"/>
    </source>
</evidence>
<feature type="compositionally biased region" description="Basic and acidic residues" evidence="6">
    <location>
        <begin position="2079"/>
        <end position="2093"/>
    </location>
</feature>
<dbReference type="InterPro" id="IPR047187">
    <property type="entry name" value="SF1_C_Upf1"/>
</dbReference>
<dbReference type="SMART" id="SM00955">
    <property type="entry name" value="RNB"/>
    <property type="match status" value="1"/>
</dbReference>